<comment type="similarity">
    <text evidence="1">Belongs to the zinc-containing alcohol dehydrogenase family.</text>
</comment>
<dbReference type="AlphaFoldDB" id="A0A2B7XGB7"/>
<reference evidence="4 5" key="1">
    <citation type="submission" date="2017-10" db="EMBL/GenBank/DDBJ databases">
        <title>Comparative genomics in systemic dimorphic fungi from Ajellomycetaceae.</title>
        <authorList>
            <person name="Munoz J.F."/>
            <person name="Mcewen J.G."/>
            <person name="Clay O.K."/>
            <person name="Cuomo C.A."/>
        </authorList>
    </citation>
    <scope>NUCLEOTIDE SEQUENCE [LARGE SCALE GENOMIC DNA]</scope>
    <source>
        <strain evidence="4 5">UAMH7299</strain>
    </source>
</reference>
<keyword evidence="5" id="KW-1185">Reference proteome</keyword>
<evidence type="ECO:0000256" key="1">
    <source>
        <dbReference type="ARBA" id="ARBA00008072"/>
    </source>
</evidence>
<proteinExistence type="inferred from homology"/>
<dbReference type="InterPro" id="IPR036291">
    <property type="entry name" value="NAD(P)-bd_dom_sf"/>
</dbReference>
<dbReference type="GO" id="GO:0016651">
    <property type="term" value="F:oxidoreductase activity, acting on NAD(P)H"/>
    <property type="evidence" value="ECO:0007669"/>
    <property type="project" value="InterPro"/>
</dbReference>
<dbReference type="PANTHER" id="PTHR45348:SF2">
    <property type="entry name" value="ZINC-TYPE ALCOHOL DEHYDROGENASE-LIKE PROTEIN C2E1P3.01"/>
    <property type="match status" value="1"/>
</dbReference>
<dbReference type="InterPro" id="IPR047122">
    <property type="entry name" value="Trans-enoyl_RdTase-like"/>
</dbReference>
<dbReference type="STRING" id="1447883.A0A2B7XGB7"/>
<dbReference type="OrthoDB" id="9992527at2759"/>
<organism evidence="4 5">
    <name type="scientific">Polytolypa hystricis (strain UAMH7299)</name>
    <dbReference type="NCBI Taxonomy" id="1447883"/>
    <lineage>
        <taxon>Eukaryota</taxon>
        <taxon>Fungi</taxon>
        <taxon>Dikarya</taxon>
        <taxon>Ascomycota</taxon>
        <taxon>Pezizomycotina</taxon>
        <taxon>Eurotiomycetes</taxon>
        <taxon>Eurotiomycetidae</taxon>
        <taxon>Onygenales</taxon>
        <taxon>Onygenales incertae sedis</taxon>
        <taxon>Polytolypa</taxon>
    </lineage>
</organism>
<dbReference type="Gene3D" id="3.90.180.10">
    <property type="entry name" value="Medium-chain alcohol dehydrogenases, catalytic domain"/>
    <property type="match status" value="1"/>
</dbReference>
<evidence type="ECO:0000259" key="3">
    <source>
        <dbReference type="SMART" id="SM00829"/>
    </source>
</evidence>
<name>A0A2B7XGB7_POLH7</name>
<dbReference type="EMBL" id="PDNA01000165">
    <property type="protein sequence ID" value="PGH07752.1"/>
    <property type="molecule type" value="Genomic_DNA"/>
</dbReference>
<dbReference type="InterPro" id="IPR013154">
    <property type="entry name" value="ADH-like_N"/>
</dbReference>
<dbReference type="SUPFAM" id="SSF50129">
    <property type="entry name" value="GroES-like"/>
    <property type="match status" value="1"/>
</dbReference>
<gene>
    <name evidence="4" type="ORF">AJ80_07957</name>
</gene>
<dbReference type="Gene3D" id="3.40.50.720">
    <property type="entry name" value="NAD(P)-binding Rossmann-like Domain"/>
    <property type="match status" value="1"/>
</dbReference>
<dbReference type="SUPFAM" id="SSF51735">
    <property type="entry name" value="NAD(P)-binding Rossmann-fold domains"/>
    <property type="match status" value="1"/>
</dbReference>
<feature type="domain" description="Enoyl reductase (ER)" evidence="3">
    <location>
        <begin position="10"/>
        <end position="345"/>
    </location>
</feature>
<protein>
    <recommendedName>
        <fullName evidence="3">Enoyl reductase (ER) domain-containing protein</fullName>
    </recommendedName>
</protein>
<dbReference type="InterPro" id="IPR011032">
    <property type="entry name" value="GroES-like_sf"/>
</dbReference>
<accession>A0A2B7XGB7</accession>
<evidence type="ECO:0000313" key="5">
    <source>
        <dbReference type="Proteomes" id="UP000224634"/>
    </source>
</evidence>
<dbReference type="Proteomes" id="UP000224634">
    <property type="component" value="Unassembled WGS sequence"/>
</dbReference>
<sequence length="350" mass="36896">MKAVVCEKVGEPWKVVDNLPTPEPSPDQILVKSIYTAINPADWMMASMGVLVQDWPLVAGLDAAGVVVKVGENAASSFKVGDHVCGCTRLGAPGYSAGQEYFLMDANVTIPKPSNVTLVEAATIGVGALTSALGLFGGLDVKLPELQDVKDDKEETLAEPGEWAVVLGGASSVGKFGSQILKACGYKVIASCSAKSVALVKQSVDAVFDYNKPVEEQVKEVLSVTKGNIHRVYDAAATGIEFASALFKELPNGPKLFATTNSWSGITDFEGATTNLIQLAAIGRPDAEQLNNQLASYIPVLVAMFEKKKLLPSPYDLIGEGGFECAIEALNYQKTGAGGANKVVVKIQDE</sequence>
<dbReference type="PANTHER" id="PTHR45348">
    <property type="entry name" value="HYPOTHETICAL OXIDOREDUCTASE (EUROFUNG)"/>
    <property type="match status" value="1"/>
</dbReference>
<evidence type="ECO:0000313" key="4">
    <source>
        <dbReference type="EMBL" id="PGH07752.1"/>
    </source>
</evidence>
<dbReference type="InterPro" id="IPR020843">
    <property type="entry name" value="ER"/>
</dbReference>
<evidence type="ECO:0000256" key="2">
    <source>
        <dbReference type="ARBA" id="ARBA00023002"/>
    </source>
</evidence>
<comment type="caution">
    <text evidence="4">The sequence shown here is derived from an EMBL/GenBank/DDBJ whole genome shotgun (WGS) entry which is preliminary data.</text>
</comment>
<dbReference type="Pfam" id="PF08240">
    <property type="entry name" value="ADH_N"/>
    <property type="match status" value="1"/>
</dbReference>
<dbReference type="SMART" id="SM00829">
    <property type="entry name" value="PKS_ER"/>
    <property type="match status" value="1"/>
</dbReference>
<keyword evidence="2" id="KW-0560">Oxidoreductase</keyword>
<dbReference type="CDD" id="cd08249">
    <property type="entry name" value="enoyl_reductase_like"/>
    <property type="match status" value="1"/>
</dbReference>